<accession>A0A1G2DVH3</accession>
<feature type="transmembrane region" description="Helical" evidence="2">
    <location>
        <begin position="105"/>
        <end position="122"/>
    </location>
</feature>
<evidence type="ECO:0000256" key="2">
    <source>
        <dbReference type="SAM" id="Phobius"/>
    </source>
</evidence>
<evidence type="ECO:0000256" key="1">
    <source>
        <dbReference type="SAM" id="Coils"/>
    </source>
</evidence>
<dbReference type="EMBL" id="MHLV01000019">
    <property type="protein sequence ID" value="OGZ17619.1"/>
    <property type="molecule type" value="Genomic_DNA"/>
</dbReference>
<feature type="transmembrane region" description="Helical" evidence="2">
    <location>
        <begin position="47"/>
        <end position="67"/>
    </location>
</feature>
<evidence type="ECO:0000313" key="3">
    <source>
        <dbReference type="EMBL" id="OGZ17619.1"/>
    </source>
</evidence>
<feature type="transmembrane region" description="Helical" evidence="2">
    <location>
        <begin position="167"/>
        <end position="185"/>
    </location>
</feature>
<dbReference type="STRING" id="1801660.A2Z78_00495"/>
<evidence type="ECO:0000313" key="4">
    <source>
        <dbReference type="Proteomes" id="UP000176752"/>
    </source>
</evidence>
<reference evidence="3 4" key="1">
    <citation type="journal article" date="2016" name="Nat. Commun.">
        <title>Thousands of microbial genomes shed light on interconnected biogeochemical processes in an aquifer system.</title>
        <authorList>
            <person name="Anantharaman K."/>
            <person name="Brown C.T."/>
            <person name="Hug L.A."/>
            <person name="Sharon I."/>
            <person name="Castelle C.J."/>
            <person name="Probst A.J."/>
            <person name="Thomas B.C."/>
            <person name="Singh A."/>
            <person name="Wilkins M.J."/>
            <person name="Karaoz U."/>
            <person name="Brodie E.L."/>
            <person name="Williams K.H."/>
            <person name="Hubbard S.S."/>
            <person name="Banfield J.F."/>
        </authorList>
    </citation>
    <scope>NUCLEOTIDE SEQUENCE [LARGE SCALE GENOMIC DNA]</scope>
</reference>
<feature type="transmembrane region" description="Helical" evidence="2">
    <location>
        <begin position="127"/>
        <end position="147"/>
    </location>
</feature>
<comment type="caution">
    <text evidence="3">The sequence shown here is derived from an EMBL/GenBank/DDBJ whole genome shotgun (WGS) entry which is preliminary data.</text>
</comment>
<dbReference type="Proteomes" id="UP000176752">
    <property type="component" value="Unassembled WGS sequence"/>
</dbReference>
<sequence>MHSNNIIVSSEALTMIQADIKRLPQLTGGFALLMIIIKLFSKIPLPNIILLIVSIIFLFNIFNLFLFPRLKKKNINILLNYYFGFKLFEISWLTILIYFTGGISWIVPLFYSFIIVNIFWVFPKNKAVFLIGYCNLILIFLILLQYFKILPDFYLFSPEDKNLQNLSYVSLTIIAGVAVLIYLGYSSNIFYKLLQAKIINLKKTREKFEETKRNLEAEIRKRTRELLQEKKKLEIIVRERTKELETRRKIVQERVKELEKSHRLAVARELRMSELKEELENFKKLTKKS</sequence>
<keyword evidence="2" id="KW-0812">Transmembrane</keyword>
<gene>
    <name evidence="3" type="ORF">A2Z78_00495</name>
</gene>
<feature type="coiled-coil region" evidence="1">
    <location>
        <begin position="191"/>
        <end position="285"/>
    </location>
</feature>
<keyword evidence="2" id="KW-0472">Membrane</keyword>
<proteinExistence type="predicted"/>
<keyword evidence="1" id="KW-0175">Coiled coil</keyword>
<keyword evidence="2" id="KW-1133">Transmembrane helix</keyword>
<organism evidence="3 4">
    <name type="scientific">Candidatus Nealsonbacteria bacterium RBG_13_36_15</name>
    <dbReference type="NCBI Taxonomy" id="1801660"/>
    <lineage>
        <taxon>Bacteria</taxon>
        <taxon>Candidatus Nealsoniibacteriota</taxon>
    </lineage>
</organism>
<name>A0A1G2DVH3_9BACT</name>
<protein>
    <submittedName>
        <fullName evidence="3">Uncharacterized protein</fullName>
    </submittedName>
</protein>
<dbReference type="AlphaFoldDB" id="A0A1G2DVH3"/>
<feature type="transmembrane region" description="Helical" evidence="2">
    <location>
        <begin position="79"/>
        <end position="99"/>
    </location>
</feature>